<name>A0ABZ2PKQ4_9NOCA</name>
<feature type="region of interest" description="Disordered" evidence="1">
    <location>
        <begin position="255"/>
        <end position="285"/>
    </location>
</feature>
<dbReference type="Proteomes" id="UP001432000">
    <property type="component" value="Chromosome"/>
</dbReference>
<reference evidence="3 4" key="1">
    <citation type="submission" date="2024-03" db="EMBL/GenBank/DDBJ databases">
        <title>Natural products discovery in diverse microorganisms through a two-stage MS feature dereplication strategy.</title>
        <authorList>
            <person name="Zhang R."/>
        </authorList>
    </citation>
    <scope>NUCLEOTIDE SEQUENCE [LARGE SCALE GENOMIC DNA]</scope>
    <source>
        <strain evidence="3 4">18930</strain>
    </source>
</reference>
<feature type="compositionally biased region" description="Polar residues" evidence="1">
    <location>
        <begin position="272"/>
        <end position="281"/>
    </location>
</feature>
<protein>
    <recommendedName>
        <fullName evidence="5">DUF5642 domain-containing protein</fullName>
    </recommendedName>
</protein>
<dbReference type="RefSeq" id="WP_338890685.1">
    <property type="nucleotide sequence ID" value="NZ_CP147846.1"/>
</dbReference>
<keyword evidence="4" id="KW-1185">Reference proteome</keyword>
<feature type="transmembrane region" description="Helical" evidence="2">
    <location>
        <begin position="12"/>
        <end position="34"/>
    </location>
</feature>
<accession>A0ABZ2PKQ4</accession>
<keyword evidence="2" id="KW-0472">Membrane</keyword>
<evidence type="ECO:0000256" key="2">
    <source>
        <dbReference type="SAM" id="Phobius"/>
    </source>
</evidence>
<evidence type="ECO:0008006" key="5">
    <source>
        <dbReference type="Google" id="ProtNLM"/>
    </source>
</evidence>
<evidence type="ECO:0000313" key="3">
    <source>
        <dbReference type="EMBL" id="WXG69729.1"/>
    </source>
</evidence>
<evidence type="ECO:0000313" key="4">
    <source>
        <dbReference type="Proteomes" id="UP001432000"/>
    </source>
</evidence>
<organism evidence="3 4">
    <name type="scientific">Rhodococcus sovatensis</name>
    <dbReference type="NCBI Taxonomy" id="1805840"/>
    <lineage>
        <taxon>Bacteria</taxon>
        <taxon>Bacillati</taxon>
        <taxon>Actinomycetota</taxon>
        <taxon>Actinomycetes</taxon>
        <taxon>Mycobacteriales</taxon>
        <taxon>Nocardiaceae</taxon>
        <taxon>Rhodococcus</taxon>
    </lineage>
</organism>
<keyword evidence="2" id="KW-1133">Transmembrane helix</keyword>
<gene>
    <name evidence="3" type="ORF">WDS16_04015</name>
</gene>
<dbReference type="EMBL" id="CP147846">
    <property type="protein sequence ID" value="WXG69729.1"/>
    <property type="molecule type" value="Genomic_DNA"/>
</dbReference>
<keyword evidence="2" id="KW-0812">Transmembrane</keyword>
<proteinExistence type="predicted"/>
<evidence type="ECO:0000256" key="1">
    <source>
        <dbReference type="SAM" id="MobiDB-lite"/>
    </source>
</evidence>
<sequence>MTEHAPPRRHDAVMTTLAITSIVATGIVVAGLTATPAEPELTVQPVAPASENPTPAEEYEYVTPEVEYPTTIPGCDTVDEPVDSTYSSYFGTVAQSYDNPIAPWFSGPKAHIMSQALLAALPSGITFQDGVIPYFDPIPVYEGMTEETAIDSTSAYGSIRTATGDGYLSVGVGQSDRGVPPCIAGDVDERTTMSDGSVVDTLTTWYEVNGDRTYERNAIAYRPDDSVVSVYTSVPAEEDALPLSRDELIDIVTAPGLDTSTAPPPGTPGSISECSPSTQTESTREYTATDIATLDSALRQADTAALAPSPPLGSLRTSGWGGGLCQVVNSAAGVLTIAISDDPQPDPGYVTTGSTVSLPSPSGMGITITTELPWERADLERLALTPGLDLP</sequence>